<dbReference type="InterPro" id="IPR016181">
    <property type="entry name" value="Acyl_CoA_acyltransferase"/>
</dbReference>
<dbReference type="InterPro" id="IPR051554">
    <property type="entry name" value="Acetyltransferase_Eis"/>
</dbReference>
<dbReference type="SUPFAM" id="SSF55718">
    <property type="entry name" value="SCP-like"/>
    <property type="match status" value="1"/>
</dbReference>
<evidence type="ECO:0000313" key="3">
    <source>
        <dbReference type="Proteomes" id="UP000007468"/>
    </source>
</evidence>
<dbReference type="STRING" id="546269.HMPREF0389_00022"/>
<dbReference type="Gene3D" id="3.40.630.30">
    <property type="match status" value="2"/>
</dbReference>
<dbReference type="AlphaFoldDB" id="D6GR18"/>
<dbReference type="PANTHER" id="PTHR37817:SF1">
    <property type="entry name" value="N-ACETYLTRANSFERASE EIS"/>
    <property type="match status" value="1"/>
</dbReference>
<dbReference type="OrthoDB" id="9768284at2"/>
<evidence type="ECO:0000313" key="2">
    <source>
        <dbReference type="EMBL" id="EFE28109.1"/>
    </source>
</evidence>
<dbReference type="eggNOG" id="COG4552">
    <property type="taxonomic scope" value="Bacteria"/>
</dbReference>
<dbReference type="CDD" id="cd04301">
    <property type="entry name" value="NAT_SF"/>
    <property type="match status" value="1"/>
</dbReference>
<protein>
    <submittedName>
        <fullName evidence="2">Acetyltransferase, GNAT family</fullName>
    </submittedName>
</protein>
<feature type="domain" description="N-acetyltransferase" evidence="1">
    <location>
        <begin position="1"/>
        <end position="141"/>
    </location>
</feature>
<dbReference type="Gene3D" id="3.30.1050.10">
    <property type="entry name" value="SCP2 sterol-binding domain"/>
    <property type="match status" value="1"/>
</dbReference>
<dbReference type="Proteomes" id="UP000007468">
    <property type="component" value="Chromosome"/>
</dbReference>
<dbReference type="InterPro" id="IPR036527">
    <property type="entry name" value="SCP2_sterol-bd_dom_sf"/>
</dbReference>
<evidence type="ECO:0000259" key="1">
    <source>
        <dbReference type="PROSITE" id="PS51186"/>
    </source>
</evidence>
<accession>D6GR18</accession>
<organism evidence="2 3">
    <name type="scientific">Filifactor alocis (strain ATCC 35896 / CCUG 47790 / D40 B5)</name>
    <name type="common">Fusobacterium alocis</name>
    <dbReference type="NCBI Taxonomy" id="546269"/>
    <lineage>
        <taxon>Bacteria</taxon>
        <taxon>Bacillati</taxon>
        <taxon>Bacillota</taxon>
        <taxon>Clostridia</taxon>
        <taxon>Peptostreptococcales</taxon>
        <taxon>Filifactoraceae</taxon>
        <taxon>Filifactor</taxon>
    </lineage>
</organism>
<reference evidence="3" key="1">
    <citation type="submission" date="2010-12" db="EMBL/GenBank/DDBJ databases">
        <title>The genome sequence of Filifactor alocis strain ATCC 35896.</title>
        <authorList>
            <consortium name="The Broad Institute Genome Sequencing Platform"/>
            <person name="Ward D."/>
            <person name="Earl A."/>
            <person name="Feldgarden M."/>
            <person name="Young S.K."/>
            <person name="Gargeya S."/>
            <person name="Zeng Q."/>
            <person name="Alvarado L."/>
            <person name="Berlin A."/>
            <person name="Bochicchio J."/>
            <person name="Chapman S.B."/>
            <person name="Chen Z."/>
            <person name="Freedman E."/>
            <person name="Gellesch M."/>
            <person name="Goldberg J."/>
            <person name="Griggs A."/>
            <person name="Gujja S."/>
            <person name="Heilman E."/>
            <person name="Heiman D."/>
            <person name="Howarth C."/>
            <person name="Mehta T."/>
            <person name="Neiman D."/>
            <person name="Pearson M."/>
            <person name="Roberts A."/>
            <person name="Saif S."/>
            <person name="Shea T."/>
            <person name="Shenoy N."/>
            <person name="Sisk P."/>
            <person name="Stolte C."/>
            <person name="Sykes S."/>
            <person name="White J."/>
            <person name="Yandava C."/>
            <person name="Izard J."/>
            <person name="Blanton J.M."/>
            <person name="Baranova O.V."/>
            <person name="Tanner A.C."/>
            <person name="Dewhirst F.E."/>
            <person name="Haas B."/>
            <person name="Nusbaum C."/>
            <person name="Birren B."/>
        </authorList>
    </citation>
    <scope>NUCLEOTIDE SEQUENCE [LARGE SCALE GENOMIC DNA]</scope>
    <source>
        <strain evidence="3">ATCC 35896 / D40 B5</strain>
    </source>
</reference>
<keyword evidence="3" id="KW-1185">Reference proteome</keyword>
<dbReference type="SUPFAM" id="SSF55729">
    <property type="entry name" value="Acyl-CoA N-acyltransferases (Nat)"/>
    <property type="match status" value="1"/>
</dbReference>
<proteinExistence type="predicted"/>
<dbReference type="KEGG" id="faa:HMPREF0389_00022"/>
<dbReference type="InterPro" id="IPR000182">
    <property type="entry name" value="GNAT_dom"/>
</dbReference>
<name>D6GR18_FILAD</name>
<gene>
    <name evidence="2" type="ordered locus">HMPREF0389_00022</name>
</gene>
<dbReference type="Pfam" id="PF13527">
    <property type="entry name" value="Acetyltransf_9"/>
    <property type="match status" value="1"/>
</dbReference>
<sequence>MKIRFAREEDKKVVKELWSYSFQDSQSYMDYYFSNRYEASNNIILEDNETIVASLLINPYTLILNGEEKKVRYIVGVSVFPEHRGKGYSSFLMKQTLSLLQECKDEMVLLMPIDTSIYRRYGFINTFFDHSFKMELGKVLPNKTNIRFEKVDKRNAEHIELLLELYHEEMKKKTAYIKRTKEDFVVRISEWEVEGGDMYLMYQGDNVVGYFMMHPRYEKDTALLQELIATNQNAVFAVINFLNHHQTQCKSAVIHPVNKNLFDLSIGYDNQISRNSHPFMMSRVLDAKAVLQQEYDEIFSELEGKKILVEDTILSQNNGVFQFLNGVVTKVDSLKWDMKMTIDALSLLYMRQIDLETLLKSDMLEVTEEMKILLKQCNQKIRLGESYSNDYV</sequence>
<dbReference type="EMBL" id="CP002390">
    <property type="protein sequence ID" value="EFE28109.1"/>
    <property type="molecule type" value="Genomic_DNA"/>
</dbReference>
<dbReference type="RefSeq" id="WP_014262269.1">
    <property type="nucleotide sequence ID" value="NC_016630.1"/>
</dbReference>
<dbReference type="GO" id="GO:0034069">
    <property type="term" value="F:aminoglycoside N-acetyltransferase activity"/>
    <property type="evidence" value="ECO:0007669"/>
    <property type="project" value="TreeGrafter"/>
</dbReference>
<dbReference type="GO" id="GO:0030649">
    <property type="term" value="P:aminoglycoside antibiotic catabolic process"/>
    <property type="evidence" value="ECO:0007669"/>
    <property type="project" value="TreeGrafter"/>
</dbReference>
<dbReference type="PANTHER" id="PTHR37817">
    <property type="entry name" value="N-ACETYLTRANSFERASE EIS"/>
    <property type="match status" value="1"/>
</dbReference>
<dbReference type="PROSITE" id="PS51186">
    <property type="entry name" value="GNAT"/>
    <property type="match status" value="1"/>
</dbReference>